<gene>
    <name evidence="1" type="ORF">PHAVU_006G081600g</name>
</gene>
<keyword evidence="2" id="KW-1185">Reference proteome</keyword>
<dbReference type="AlphaFoldDB" id="V7BQQ9"/>
<accession>V7BQQ9</accession>
<dbReference type="Gramene" id="ESW18911">
    <property type="protein sequence ID" value="ESW18911"/>
    <property type="gene ID" value="PHAVU_006G081600g"/>
</dbReference>
<protein>
    <submittedName>
        <fullName evidence="1">Uncharacterized protein</fullName>
    </submittedName>
</protein>
<name>V7BQQ9_PHAVU</name>
<dbReference type="EMBL" id="CM002293">
    <property type="protein sequence ID" value="ESW18911.1"/>
    <property type="molecule type" value="Genomic_DNA"/>
</dbReference>
<evidence type="ECO:0000313" key="1">
    <source>
        <dbReference type="EMBL" id="ESW18911.1"/>
    </source>
</evidence>
<dbReference type="Proteomes" id="UP000000226">
    <property type="component" value="Chromosome 6"/>
</dbReference>
<evidence type="ECO:0000313" key="2">
    <source>
        <dbReference type="Proteomes" id="UP000000226"/>
    </source>
</evidence>
<organism evidence="1 2">
    <name type="scientific">Phaseolus vulgaris</name>
    <name type="common">Kidney bean</name>
    <name type="synonym">French bean</name>
    <dbReference type="NCBI Taxonomy" id="3885"/>
    <lineage>
        <taxon>Eukaryota</taxon>
        <taxon>Viridiplantae</taxon>
        <taxon>Streptophyta</taxon>
        <taxon>Embryophyta</taxon>
        <taxon>Tracheophyta</taxon>
        <taxon>Spermatophyta</taxon>
        <taxon>Magnoliopsida</taxon>
        <taxon>eudicotyledons</taxon>
        <taxon>Gunneridae</taxon>
        <taxon>Pentapetalae</taxon>
        <taxon>rosids</taxon>
        <taxon>fabids</taxon>
        <taxon>Fabales</taxon>
        <taxon>Fabaceae</taxon>
        <taxon>Papilionoideae</taxon>
        <taxon>50 kb inversion clade</taxon>
        <taxon>NPAAA clade</taxon>
        <taxon>indigoferoid/millettioid clade</taxon>
        <taxon>Phaseoleae</taxon>
        <taxon>Phaseolus</taxon>
    </lineage>
</organism>
<proteinExistence type="predicted"/>
<reference evidence="2" key="1">
    <citation type="journal article" date="2014" name="Nat. Genet.">
        <title>A reference genome for common bean and genome-wide analysis of dual domestications.</title>
        <authorList>
            <person name="Schmutz J."/>
            <person name="McClean P.E."/>
            <person name="Mamidi S."/>
            <person name="Wu G.A."/>
            <person name="Cannon S.B."/>
            <person name="Grimwood J."/>
            <person name="Jenkins J."/>
            <person name="Shu S."/>
            <person name="Song Q."/>
            <person name="Chavarro C."/>
            <person name="Torres-Torres M."/>
            <person name="Geffroy V."/>
            <person name="Moghaddam S.M."/>
            <person name="Gao D."/>
            <person name="Abernathy B."/>
            <person name="Barry K."/>
            <person name="Blair M."/>
            <person name="Brick M.A."/>
            <person name="Chovatia M."/>
            <person name="Gepts P."/>
            <person name="Goodstein D.M."/>
            <person name="Gonzales M."/>
            <person name="Hellsten U."/>
            <person name="Hyten D.L."/>
            <person name="Jia G."/>
            <person name="Kelly J.D."/>
            <person name="Kudrna D."/>
            <person name="Lee R."/>
            <person name="Richard M.M."/>
            <person name="Miklas P.N."/>
            <person name="Osorno J.M."/>
            <person name="Rodrigues J."/>
            <person name="Thareau V."/>
            <person name="Urrea C.A."/>
            <person name="Wang M."/>
            <person name="Yu Y."/>
            <person name="Zhang M."/>
            <person name="Wing R.A."/>
            <person name="Cregan P.B."/>
            <person name="Rokhsar D.S."/>
            <person name="Jackson S.A."/>
        </authorList>
    </citation>
    <scope>NUCLEOTIDE SEQUENCE [LARGE SCALE GENOMIC DNA]</scope>
    <source>
        <strain evidence="2">cv. G19833</strain>
    </source>
</reference>
<sequence length="89" mass="10000">MDSLQEFYIYLNYLSQCILYNANPLLLSSHISSLQWWSNVNLNVSVVSEVKGCSHECMHAYNNFDGETILSCSNASGVCRETHPGRQAP</sequence>